<reference evidence="2 3" key="1">
    <citation type="submission" date="2018-11" db="EMBL/GenBank/DDBJ databases">
        <authorList>
            <consortium name="Pathogen Informatics"/>
        </authorList>
    </citation>
    <scope>NUCLEOTIDE SEQUENCE [LARGE SCALE GENOMIC DNA]</scope>
    <source>
        <strain>Denwood</strain>
        <strain evidence="3">Zambia</strain>
    </source>
</reference>
<feature type="compositionally biased region" description="Basic residues" evidence="1">
    <location>
        <begin position="30"/>
        <end position="42"/>
    </location>
</feature>
<feature type="compositionally biased region" description="Basic and acidic residues" evidence="1">
    <location>
        <begin position="14"/>
        <end position="29"/>
    </location>
</feature>
<organism evidence="2 3">
    <name type="scientific">Schistosoma mattheei</name>
    <dbReference type="NCBI Taxonomy" id="31246"/>
    <lineage>
        <taxon>Eukaryota</taxon>
        <taxon>Metazoa</taxon>
        <taxon>Spiralia</taxon>
        <taxon>Lophotrochozoa</taxon>
        <taxon>Platyhelminthes</taxon>
        <taxon>Trematoda</taxon>
        <taxon>Digenea</taxon>
        <taxon>Strigeidida</taxon>
        <taxon>Schistosomatoidea</taxon>
        <taxon>Schistosomatidae</taxon>
        <taxon>Schistosoma</taxon>
    </lineage>
</organism>
<feature type="region of interest" description="Disordered" evidence="1">
    <location>
        <begin position="1"/>
        <end position="64"/>
    </location>
</feature>
<dbReference type="EMBL" id="UZAL01027738">
    <property type="protein sequence ID" value="VDP35177.1"/>
    <property type="molecule type" value="Genomic_DNA"/>
</dbReference>
<dbReference type="AlphaFoldDB" id="A0A183NX39"/>
<evidence type="ECO:0000313" key="2">
    <source>
        <dbReference type="EMBL" id="VDP35177.1"/>
    </source>
</evidence>
<protein>
    <submittedName>
        <fullName evidence="2">Uncharacterized protein</fullName>
    </submittedName>
</protein>
<sequence>MPEGSGPKKHYHKERIAIETLHKVQESRNKKAAIKNSRTRTQKVKEQFGYTEANKQKKSIRGDRQKYVEKLATIEEKASREGNMRPYYDKTKKLAEKYGKPEIPVKNKDGRPITEIQQQRNRWVEYFEELLNRPASLNPSDIKITPTDLPTDVTQPTIE</sequence>
<dbReference type="Proteomes" id="UP000269396">
    <property type="component" value="Unassembled WGS sequence"/>
</dbReference>
<accession>A0A183NX39</accession>
<keyword evidence="3" id="KW-1185">Reference proteome</keyword>
<name>A0A183NX39_9TREM</name>
<evidence type="ECO:0000313" key="3">
    <source>
        <dbReference type="Proteomes" id="UP000269396"/>
    </source>
</evidence>
<evidence type="ECO:0000256" key="1">
    <source>
        <dbReference type="SAM" id="MobiDB-lite"/>
    </source>
</evidence>
<feature type="region of interest" description="Disordered" evidence="1">
    <location>
        <begin position="136"/>
        <end position="159"/>
    </location>
</feature>
<gene>
    <name evidence="2" type="ORF">SMTD_LOCUS6675</name>
</gene>
<proteinExistence type="predicted"/>